<comment type="caution">
    <text evidence="1">The sequence shown here is derived from an EMBL/GenBank/DDBJ whole genome shotgun (WGS) entry which is preliminary data.</text>
</comment>
<sequence>MLVQVMHSCAIKFLEWQHCGSFVDGISWILAACLCSCAHWITEEYCLSHTEVESGLSTINNV</sequence>
<dbReference type="AlphaFoldDB" id="A0AAD4TBV6"/>
<name>A0AAD4TBV6_9MAGN</name>
<proteinExistence type="predicted"/>
<organism evidence="1 2">
    <name type="scientific">Papaver atlanticum</name>
    <dbReference type="NCBI Taxonomy" id="357466"/>
    <lineage>
        <taxon>Eukaryota</taxon>
        <taxon>Viridiplantae</taxon>
        <taxon>Streptophyta</taxon>
        <taxon>Embryophyta</taxon>
        <taxon>Tracheophyta</taxon>
        <taxon>Spermatophyta</taxon>
        <taxon>Magnoliopsida</taxon>
        <taxon>Ranunculales</taxon>
        <taxon>Papaveraceae</taxon>
        <taxon>Papaveroideae</taxon>
        <taxon>Papaver</taxon>
    </lineage>
</organism>
<gene>
    <name evidence="1" type="ORF">MKW98_030891</name>
</gene>
<protein>
    <submittedName>
        <fullName evidence="1">Uncharacterized protein</fullName>
    </submittedName>
</protein>
<keyword evidence="2" id="KW-1185">Reference proteome</keyword>
<evidence type="ECO:0000313" key="2">
    <source>
        <dbReference type="Proteomes" id="UP001202328"/>
    </source>
</evidence>
<dbReference type="Proteomes" id="UP001202328">
    <property type="component" value="Unassembled WGS sequence"/>
</dbReference>
<evidence type="ECO:0000313" key="1">
    <source>
        <dbReference type="EMBL" id="KAI3947305.1"/>
    </source>
</evidence>
<accession>A0AAD4TBV6</accession>
<dbReference type="EMBL" id="JAJJMB010003518">
    <property type="protein sequence ID" value="KAI3947305.1"/>
    <property type="molecule type" value="Genomic_DNA"/>
</dbReference>
<reference evidence="1" key="1">
    <citation type="submission" date="2022-04" db="EMBL/GenBank/DDBJ databases">
        <title>A functionally conserved STORR gene fusion in Papaver species that diverged 16.8 million years ago.</title>
        <authorList>
            <person name="Catania T."/>
        </authorList>
    </citation>
    <scope>NUCLEOTIDE SEQUENCE</scope>
    <source>
        <strain evidence="1">S-188037</strain>
    </source>
</reference>